<dbReference type="SUPFAM" id="SSF81301">
    <property type="entry name" value="Nucleotidyltransferase"/>
    <property type="match status" value="1"/>
</dbReference>
<dbReference type="Pfam" id="PF05729">
    <property type="entry name" value="NACHT"/>
    <property type="match status" value="1"/>
</dbReference>
<gene>
    <name evidence="3" type="ORF">RFI_04662</name>
</gene>
<proteinExistence type="predicted"/>
<organism evidence="3 4">
    <name type="scientific">Reticulomyxa filosa</name>
    <dbReference type="NCBI Taxonomy" id="46433"/>
    <lineage>
        <taxon>Eukaryota</taxon>
        <taxon>Sar</taxon>
        <taxon>Rhizaria</taxon>
        <taxon>Retaria</taxon>
        <taxon>Foraminifera</taxon>
        <taxon>Monothalamids</taxon>
        <taxon>Reticulomyxidae</taxon>
        <taxon>Reticulomyxa</taxon>
    </lineage>
</organism>
<dbReference type="Proteomes" id="UP000023152">
    <property type="component" value="Unassembled WGS sequence"/>
</dbReference>
<dbReference type="InterPro" id="IPR043519">
    <property type="entry name" value="NT_sf"/>
</dbReference>
<feature type="coiled-coil region" evidence="1">
    <location>
        <begin position="133"/>
        <end position="160"/>
    </location>
</feature>
<dbReference type="SUPFAM" id="SSF52540">
    <property type="entry name" value="P-loop containing nucleoside triphosphate hydrolases"/>
    <property type="match status" value="1"/>
</dbReference>
<evidence type="ECO:0000313" key="3">
    <source>
        <dbReference type="EMBL" id="ETO32456.1"/>
    </source>
</evidence>
<protein>
    <recommendedName>
        <fullName evidence="2">NACHT domain-containing protein</fullName>
    </recommendedName>
</protein>
<accession>X6P2L7</accession>
<dbReference type="EMBL" id="ASPP01004192">
    <property type="protein sequence ID" value="ETO32456.1"/>
    <property type="molecule type" value="Genomic_DNA"/>
</dbReference>
<dbReference type="OrthoDB" id="2399690at2759"/>
<dbReference type="Gene3D" id="3.40.50.300">
    <property type="entry name" value="P-loop containing nucleotide triphosphate hydrolases"/>
    <property type="match status" value="1"/>
</dbReference>
<evidence type="ECO:0000313" key="4">
    <source>
        <dbReference type="Proteomes" id="UP000023152"/>
    </source>
</evidence>
<evidence type="ECO:0000256" key="1">
    <source>
        <dbReference type="SAM" id="Coils"/>
    </source>
</evidence>
<dbReference type="InterPro" id="IPR007111">
    <property type="entry name" value="NACHT_NTPase"/>
</dbReference>
<name>X6P2L7_RETFI</name>
<keyword evidence="1" id="KW-0175">Coiled coil</keyword>
<reference evidence="3 4" key="1">
    <citation type="journal article" date="2013" name="Curr. Biol.">
        <title>The Genome of the Foraminiferan Reticulomyxa filosa.</title>
        <authorList>
            <person name="Glockner G."/>
            <person name="Hulsmann N."/>
            <person name="Schleicher M."/>
            <person name="Noegel A.A."/>
            <person name="Eichinger L."/>
            <person name="Gallinger C."/>
            <person name="Pawlowski J."/>
            <person name="Sierra R."/>
            <person name="Euteneuer U."/>
            <person name="Pillet L."/>
            <person name="Moustafa A."/>
            <person name="Platzer M."/>
            <person name="Groth M."/>
            <person name="Szafranski K."/>
            <person name="Schliwa M."/>
        </authorList>
    </citation>
    <scope>NUCLEOTIDE SEQUENCE [LARGE SCALE GENOMIC DNA]</scope>
</reference>
<dbReference type="InterPro" id="IPR027417">
    <property type="entry name" value="P-loop_NTPase"/>
</dbReference>
<sequence>MQSVGDNDTKRNSVTEGSLLKAKSLQREQDKTEIGEIKPGINLQGYCTNESCLASKGLLVWINKGFDSTSLASGKDSFCCPNCGKLTVTTIIKVMFYNSEHSICSSNDAVAVEDKNYQCLYAIKPELLYQLKAQKIRQHAKSLEDLRERSENAMNSTEIKNLIIELQKYEIIVVKPPSLKGDARLLEKLQTDYDGDFNQVFDIGRFTILCDSPIELQTAVAVIKKAERFNLIVSEDKDYFDQKSKTHYRCHNIKLYVPKHDVYVEMQATLKNYTTLEGYTVIENPKLNHLFYELIRAWKPNSSLKEEELKQASEKTLTKINDIICEWIDEKEIKKIANRCKPHAEVGILKPPQLKGKTEEQINGSIPLKLAAFVYEQLLAPDPKKIKGKAIYATLFEYYKKYIVGETNPASCVDVALRLKDVRKQELDEDAAMSQALETYIPLQANNYPFVDNGNNEKNSGYDCHQHILEFLEEKKASERKDVMVLQGKSGSGKSLFCRHLENTLWKNYDNNLTKALPVYISLPKCYHESIEHDIISQALQTKQINKETIDIIRENISFVFIIDGFDEIFDRYNKTKIKSIFMIASIWANGMPKLLSRAEVMY</sequence>
<feature type="domain" description="NACHT" evidence="2">
    <location>
        <begin position="482"/>
        <end position="575"/>
    </location>
</feature>
<comment type="caution">
    <text evidence="3">The sequence shown here is derived from an EMBL/GenBank/DDBJ whole genome shotgun (WGS) entry which is preliminary data.</text>
</comment>
<evidence type="ECO:0000259" key="2">
    <source>
        <dbReference type="Pfam" id="PF05729"/>
    </source>
</evidence>
<dbReference type="Gene3D" id="3.30.460.10">
    <property type="entry name" value="Beta Polymerase, domain 2"/>
    <property type="match status" value="1"/>
</dbReference>
<keyword evidence="4" id="KW-1185">Reference proteome</keyword>
<dbReference type="AlphaFoldDB" id="X6P2L7"/>